<dbReference type="GO" id="GO:0030515">
    <property type="term" value="F:snoRNA binding"/>
    <property type="evidence" value="ECO:0007669"/>
    <property type="project" value="InterPro"/>
</dbReference>
<comment type="caution">
    <text evidence="7">The sequence shown here is derived from an EMBL/GenBank/DDBJ whole genome shotgun (WGS) entry which is preliminary data.</text>
</comment>
<gene>
    <name evidence="7" type="ORF">L9F63_005226</name>
</gene>
<feature type="compositionally biased region" description="Polar residues" evidence="5">
    <location>
        <begin position="210"/>
        <end position="225"/>
    </location>
</feature>
<keyword evidence="3" id="KW-0677">Repeat</keyword>
<dbReference type="GO" id="GO:0032040">
    <property type="term" value="C:small-subunit processome"/>
    <property type="evidence" value="ECO:0007669"/>
    <property type="project" value="TreeGrafter"/>
</dbReference>
<feature type="compositionally biased region" description="Basic and acidic residues" evidence="5">
    <location>
        <begin position="330"/>
        <end position="344"/>
    </location>
</feature>
<keyword evidence="4" id="KW-0539">Nucleus</keyword>
<evidence type="ECO:0000313" key="8">
    <source>
        <dbReference type="Proteomes" id="UP001233999"/>
    </source>
</evidence>
<evidence type="ECO:0000256" key="2">
    <source>
        <dbReference type="ARBA" id="ARBA00022552"/>
    </source>
</evidence>
<feature type="domain" description="U3 small nucleolar RNA-associated protein 6 N-terminal" evidence="6">
    <location>
        <begin position="10"/>
        <end position="86"/>
    </location>
</feature>
<feature type="region of interest" description="Disordered" evidence="5">
    <location>
        <begin position="201"/>
        <end position="226"/>
    </location>
</feature>
<feature type="non-terminal residue" evidence="7">
    <location>
        <position position="344"/>
    </location>
</feature>
<evidence type="ECO:0000256" key="1">
    <source>
        <dbReference type="ARBA" id="ARBA00004604"/>
    </source>
</evidence>
<comment type="subcellular location">
    <subcellularLocation>
        <location evidence="1">Nucleus</location>
        <location evidence="1">Nucleolus</location>
    </subcellularLocation>
</comment>
<protein>
    <recommendedName>
        <fullName evidence="6">U3 small nucleolar RNA-associated protein 6 N-terminal domain-containing protein</fullName>
    </recommendedName>
</protein>
<dbReference type="InterPro" id="IPR011990">
    <property type="entry name" value="TPR-like_helical_dom_sf"/>
</dbReference>
<keyword evidence="8" id="KW-1185">Reference proteome</keyword>
<feature type="region of interest" description="Disordered" evidence="5">
    <location>
        <begin position="320"/>
        <end position="344"/>
    </location>
</feature>
<organism evidence="7 8">
    <name type="scientific">Diploptera punctata</name>
    <name type="common">Pacific beetle cockroach</name>
    <dbReference type="NCBI Taxonomy" id="6984"/>
    <lineage>
        <taxon>Eukaryota</taxon>
        <taxon>Metazoa</taxon>
        <taxon>Ecdysozoa</taxon>
        <taxon>Arthropoda</taxon>
        <taxon>Hexapoda</taxon>
        <taxon>Insecta</taxon>
        <taxon>Pterygota</taxon>
        <taxon>Neoptera</taxon>
        <taxon>Polyneoptera</taxon>
        <taxon>Dictyoptera</taxon>
        <taxon>Blattodea</taxon>
        <taxon>Blaberoidea</taxon>
        <taxon>Blaberidae</taxon>
        <taxon>Diplopterinae</taxon>
        <taxon>Diploptera</taxon>
    </lineage>
</organism>
<feature type="compositionally biased region" description="Polar residues" evidence="5">
    <location>
        <begin position="320"/>
        <end position="329"/>
    </location>
</feature>
<reference evidence="7" key="1">
    <citation type="journal article" date="2023" name="IScience">
        <title>Live-bearing cockroach genome reveals convergent evolutionary mechanisms linked to viviparity in insects and beyond.</title>
        <authorList>
            <person name="Fouks B."/>
            <person name="Harrison M.C."/>
            <person name="Mikhailova A.A."/>
            <person name="Marchal E."/>
            <person name="English S."/>
            <person name="Carruthers M."/>
            <person name="Jennings E.C."/>
            <person name="Chiamaka E.L."/>
            <person name="Frigard R.A."/>
            <person name="Pippel M."/>
            <person name="Attardo G.M."/>
            <person name="Benoit J.B."/>
            <person name="Bornberg-Bauer E."/>
            <person name="Tobe S.S."/>
        </authorList>
    </citation>
    <scope>NUCLEOTIDE SEQUENCE</scope>
    <source>
        <strain evidence="7">Stay&amp;Tobe</strain>
    </source>
</reference>
<dbReference type="GO" id="GO:0000462">
    <property type="term" value="P:maturation of SSU-rRNA from tricistronic rRNA transcript (SSU-rRNA, 5.8S rRNA, LSU-rRNA)"/>
    <property type="evidence" value="ECO:0007669"/>
    <property type="project" value="InterPro"/>
</dbReference>
<keyword evidence="2" id="KW-0698">rRNA processing</keyword>
<dbReference type="Gene3D" id="1.25.40.10">
    <property type="entry name" value="Tetratricopeptide repeat domain"/>
    <property type="match status" value="1"/>
</dbReference>
<accession>A0AAD7ZDV5</accession>
<proteinExistence type="predicted"/>
<sequence>MAEYVNLRTEDMIPELEKLQQLRIFEKNEIRNILKKRKEFEYKIQRRTKCKEDYLRYIQYEMDILKTIKLRRENLNMKKIDVEYHVAHKLHKLFKTSVTKFGDDVRIWISYFKFCKQMRLHSYVGPALMDMLRVHSDKQNLWVFAANWEFTENNSVENARQFLLRGLRFHPESKELYTEAFKLELQYAAMKREQQRAKLEAEEAKKTAVEGNTTTGKETNPAQKQNVEEVSDQVLGGRLAEMIFESASKKIKDVKFIIDLLSIAKEHDFTVKLQSKMVGYMFGAYPNDELTWDTMARRELEGLAYYPESLLQEIEANEGTNAQGSNDTSVDNKKNSTSSLKERI</sequence>
<name>A0AAD7ZDV5_DIPPU</name>
<dbReference type="PANTHER" id="PTHR23271:SF1">
    <property type="entry name" value="U3 SMALL NUCLEOLAR RNA-ASSOCIATED PROTEIN 6 HOMOLOG"/>
    <property type="match status" value="1"/>
</dbReference>
<dbReference type="Pfam" id="PF08640">
    <property type="entry name" value="U3_assoc_6"/>
    <property type="match status" value="1"/>
</dbReference>
<dbReference type="AlphaFoldDB" id="A0AAD7ZDV5"/>
<dbReference type="PANTHER" id="PTHR23271">
    <property type="entry name" value="HEPATOCELLULAR CARCINOMA-ASSOCIATED ANTIGEN 66"/>
    <property type="match status" value="1"/>
</dbReference>
<reference evidence="7" key="2">
    <citation type="submission" date="2023-05" db="EMBL/GenBank/DDBJ databases">
        <authorList>
            <person name="Fouks B."/>
        </authorList>
    </citation>
    <scope>NUCLEOTIDE SEQUENCE</scope>
    <source>
        <strain evidence="7">Stay&amp;Tobe</strain>
        <tissue evidence="7">Testes</tissue>
    </source>
</reference>
<dbReference type="InterPro" id="IPR013949">
    <property type="entry name" value="Utp6"/>
</dbReference>
<dbReference type="InterPro" id="IPR055347">
    <property type="entry name" value="UTP6_N"/>
</dbReference>
<dbReference type="GO" id="GO:0034388">
    <property type="term" value="C:Pwp2p-containing subcomplex of 90S preribosome"/>
    <property type="evidence" value="ECO:0007669"/>
    <property type="project" value="TreeGrafter"/>
</dbReference>
<evidence type="ECO:0000313" key="7">
    <source>
        <dbReference type="EMBL" id="KAJ9578497.1"/>
    </source>
</evidence>
<evidence type="ECO:0000256" key="4">
    <source>
        <dbReference type="ARBA" id="ARBA00023242"/>
    </source>
</evidence>
<dbReference type="SUPFAM" id="SSF48452">
    <property type="entry name" value="TPR-like"/>
    <property type="match status" value="1"/>
</dbReference>
<evidence type="ECO:0000256" key="5">
    <source>
        <dbReference type="SAM" id="MobiDB-lite"/>
    </source>
</evidence>
<dbReference type="EMBL" id="JASPKZ010008874">
    <property type="protein sequence ID" value="KAJ9578497.1"/>
    <property type="molecule type" value="Genomic_DNA"/>
</dbReference>
<evidence type="ECO:0000256" key="3">
    <source>
        <dbReference type="ARBA" id="ARBA00022737"/>
    </source>
</evidence>
<evidence type="ECO:0000259" key="6">
    <source>
        <dbReference type="Pfam" id="PF08640"/>
    </source>
</evidence>
<dbReference type="Proteomes" id="UP001233999">
    <property type="component" value="Unassembled WGS sequence"/>
</dbReference>